<evidence type="ECO:0000256" key="18">
    <source>
        <dbReference type="ARBA" id="ARBA00049790"/>
    </source>
</evidence>
<organism evidence="24">
    <name type="scientific">Phallusia mammillata</name>
    <dbReference type="NCBI Taxonomy" id="59560"/>
    <lineage>
        <taxon>Eukaryota</taxon>
        <taxon>Metazoa</taxon>
        <taxon>Chordata</taxon>
        <taxon>Tunicata</taxon>
        <taxon>Ascidiacea</taxon>
        <taxon>Phlebobranchia</taxon>
        <taxon>Ascidiidae</taxon>
        <taxon>Phallusia</taxon>
    </lineage>
</organism>
<evidence type="ECO:0000256" key="8">
    <source>
        <dbReference type="ARBA" id="ARBA00022679"/>
    </source>
</evidence>
<evidence type="ECO:0000256" key="21">
    <source>
        <dbReference type="ARBA" id="ARBA00079339"/>
    </source>
</evidence>
<keyword evidence="7" id="KW-0489">Methyltransferase</keyword>
<dbReference type="AlphaFoldDB" id="A0A6F9DU20"/>
<gene>
    <name evidence="24" type="primary">Tgs1</name>
</gene>
<comment type="subunit">
    <text evidence="20">May form homooligomers. Interacts with CREBBP/CBP, EED/WAIT1, EP300/P300, NCOA6/PRIP, PPARBP/PBP and SMN.</text>
</comment>
<accession>A0A6F9DU20</accession>
<evidence type="ECO:0000256" key="4">
    <source>
        <dbReference type="ARBA" id="ARBA00018517"/>
    </source>
</evidence>
<evidence type="ECO:0000256" key="7">
    <source>
        <dbReference type="ARBA" id="ARBA00022603"/>
    </source>
</evidence>
<comment type="similarity">
    <text evidence="13">Belongs to the methyltransferase superfamily. Trimethylguanosine synthase family.</text>
</comment>
<evidence type="ECO:0000256" key="17">
    <source>
        <dbReference type="ARBA" id="ARBA00049075"/>
    </source>
</evidence>
<dbReference type="PANTHER" id="PTHR14741:SF32">
    <property type="entry name" value="TRIMETHYLGUANOSINE SYNTHASE"/>
    <property type="match status" value="1"/>
</dbReference>
<keyword evidence="9" id="KW-0949">S-adenosyl-L-methionine</keyword>
<dbReference type="GO" id="GO:0005730">
    <property type="term" value="C:nucleolus"/>
    <property type="evidence" value="ECO:0007669"/>
    <property type="project" value="UniProtKB-SubCell"/>
</dbReference>
<comment type="catalytic activity">
    <reaction evidence="15">
        <text>a 5'-end (N(7)-methyl 5'-triphosphoguanosine)-ribonucleoside in snoRNA + S-adenosyl-L-methionine = a 5'-end (N(2),N(7)-dimethyl 5'-triphosphoguanosine)-ribonucleoside in snoRNA + S-adenosyl-L-homocysteine + H(+)</text>
        <dbReference type="Rhea" id="RHEA:78475"/>
        <dbReference type="Rhea" id="RHEA-COMP:19086"/>
        <dbReference type="Rhea" id="RHEA-COMP:19088"/>
        <dbReference type="ChEBI" id="CHEBI:15378"/>
        <dbReference type="ChEBI" id="CHEBI:57856"/>
        <dbReference type="ChEBI" id="CHEBI:59789"/>
        <dbReference type="ChEBI" id="CHEBI:156461"/>
        <dbReference type="ChEBI" id="CHEBI:172880"/>
    </reaction>
    <physiologicalReaction direction="left-to-right" evidence="15">
        <dbReference type="Rhea" id="RHEA:78476"/>
    </physiologicalReaction>
</comment>
<evidence type="ECO:0000256" key="5">
    <source>
        <dbReference type="ARBA" id="ARBA00022490"/>
    </source>
</evidence>
<dbReference type="FunFam" id="3.40.50.150:FF:000066">
    <property type="entry name" value="Trimethylguanosine synthase 1"/>
    <property type="match status" value="1"/>
</dbReference>
<dbReference type="Gene3D" id="3.40.50.150">
    <property type="entry name" value="Vaccinia Virus protein VP39"/>
    <property type="match status" value="1"/>
</dbReference>
<dbReference type="SUPFAM" id="SSF53335">
    <property type="entry name" value="S-adenosyl-L-methionine-dependent methyltransferases"/>
    <property type="match status" value="1"/>
</dbReference>
<keyword evidence="5" id="KW-0963">Cytoplasm</keyword>
<comment type="catalytic activity">
    <reaction evidence="16">
        <text>a 5'-end (N(2),N(7)-dimethyl 5'-triphosphoguanosine)-ribonucleoside in snRNA + S-adenosyl-L-methionine = a 5'-end (N(2),N(2),N(7)-trimethyl 5'-triphosphoguanosine)-ribonucleoside in snRNA + S-adenosyl-L-homocysteine + H(+)</text>
        <dbReference type="Rhea" id="RHEA:78479"/>
        <dbReference type="Rhea" id="RHEA-COMP:19087"/>
        <dbReference type="Rhea" id="RHEA-COMP:19089"/>
        <dbReference type="ChEBI" id="CHEBI:15378"/>
        <dbReference type="ChEBI" id="CHEBI:57856"/>
        <dbReference type="ChEBI" id="CHEBI:59789"/>
        <dbReference type="ChEBI" id="CHEBI:167623"/>
        <dbReference type="ChEBI" id="CHEBI:172880"/>
    </reaction>
    <physiologicalReaction direction="left-to-right" evidence="16">
        <dbReference type="Rhea" id="RHEA:78480"/>
    </physiologicalReaction>
</comment>
<name>A0A6F9DU20_9ASCI</name>
<evidence type="ECO:0000256" key="6">
    <source>
        <dbReference type="ARBA" id="ARBA00022553"/>
    </source>
</evidence>
<dbReference type="GO" id="GO:0015030">
    <property type="term" value="C:Cajal body"/>
    <property type="evidence" value="ECO:0007669"/>
    <property type="project" value="UniProtKB-SubCell"/>
</dbReference>
<dbReference type="GO" id="GO:0071164">
    <property type="term" value="F:RNA cap trimethylguanosine synthase activity"/>
    <property type="evidence" value="ECO:0007669"/>
    <property type="project" value="TreeGrafter"/>
</dbReference>
<keyword evidence="10" id="KW-0805">Transcription regulation</keyword>
<evidence type="ECO:0000256" key="12">
    <source>
        <dbReference type="ARBA" id="ARBA00023242"/>
    </source>
</evidence>
<keyword evidence="12" id="KW-0539">Nucleus</keyword>
<evidence type="ECO:0000256" key="16">
    <source>
        <dbReference type="ARBA" id="ARBA00048763"/>
    </source>
</evidence>
<evidence type="ECO:0000256" key="14">
    <source>
        <dbReference type="ARBA" id="ARBA00047418"/>
    </source>
</evidence>
<keyword evidence="8" id="KW-0808">Transferase</keyword>
<proteinExistence type="evidence at transcript level"/>
<evidence type="ECO:0000256" key="1">
    <source>
        <dbReference type="ARBA" id="ARBA00004408"/>
    </source>
</evidence>
<evidence type="ECO:0000256" key="2">
    <source>
        <dbReference type="ARBA" id="ARBA00004496"/>
    </source>
</evidence>
<evidence type="ECO:0000256" key="13">
    <source>
        <dbReference type="ARBA" id="ARBA00025783"/>
    </source>
</evidence>
<feature type="compositionally biased region" description="Basic residues" evidence="23">
    <location>
        <begin position="530"/>
        <end position="542"/>
    </location>
</feature>
<evidence type="ECO:0000256" key="3">
    <source>
        <dbReference type="ARBA" id="ARBA00004604"/>
    </source>
</evidence>
<sequence length="788" mass="89425">MCYHWTKFAEAQFMSVDGKSSSTECILTRSYLRTDGLIEEFCTDNDEGCEYAGQDSVLVSVKENNKGYPKVAAVEHDVTKPWKEFEGEFASDEMQMKKMGLPVAWKQTKGFCKKHPKSPRKYYDIQDDISASNEMSSDDERNSNCEYDLKQGWMEYWCEMGPRLLLKSWNARSDDPEEEHKREDSDISWLQKHLKETSIEPDTSMNQFPMPPSLCYSEISAKDWEMHYQEQYLYYYNWYMDWCMNLSTFHGNQDTQQVKERLPTTSGEMVKNACANENDKNSSSETGGGDFGKGSTNTLTSDAASLTRNKLPLNPGESGDDPNWPNNNKQKLKSSHELDLEEPASSCSDSSEDNRNEDLDLEPTLQNTDFKTICSSMGYHYSVTNRGTKRSLHLKYMQQKMCKRLKKLASGVIQRTHTKFDSEGTPLHAPESIVLPHVKQFLDMAKVNNQEQEEANETTGSHCIELGFDKIQSDDPSPSLVVCTPVSAQDEDHSSITESSAEDQDSDDKFSADAEESLVINISESDPTEHKKRKRKRKKSKSRSNLPLEISQNPEMKKYWAQRYKLFSLFDEGIKLDQESWYSVTPEKIAEHIAERCRCDIIIDAFCGVGGNSIQFAFTCEKVISIDIDPVKISHAKHNAAVYGVEDRIDFICADFFQVASKLKADVVFLSPPWGGPDYISKEVFSMDNLGIFGEKAFELAQTITDSVAFFLPRNTNVDELVTLAGPGNKVEVEQNMLNNKVKTVTAYYGDELIEWGRKMSQWNAQSEGDDGLLNDTGYSADNELVNI</sequence>
<evidence type="ECO:0000256" key="15">
    <source>
        <dbReference type="ARBA" id="ARBA00048740"/>
    </source>
</evidence>
<dbReference type="GO" id="GO:0005737">
    <property type="term" value="C:cytoplasm"/>
    <property type="evidence" value="ECO:0007669"/>
    <property type="project" value="UniProtKB-SubCell"/>
</dbReference>
<feature type="compositionally biased region" description="Polar residues" evidence="23">
    <location>
        <begin position="294"/>
        <end position="308"/>
    </location>
</feature>
<keyword evidence="6" id="KW-0597">Phosphoprotein</keyword>
<dbReference type="EMBL" id="LR791072">
    <property type="protein sequence ID" value="CAB3266934.1"/>
    <property type="molecule type" value="mRNA"/>
</dbReference>
<comment type="catalytic activity">
    <reaction evidence="17">
        <text>a 5'-end (N(7)-methyl 5'-triphosphoguanosine)-ribonucleoside in snRNA + S-adenosyl-L-methionine = a 5'-end (N(2),N(7)-dimethyl 5'-triphosphoguanosine)-ribonucleoside in snRNA + S-adenosyl-L-homocysteine + H(+)</text>
        <dbReference type="Rhea" id="RHEA:78471"/>
        <dbReference type="Rhea" id="RHEA-COMP:19085"/>
        <dbReference type="Rhea" id="RHEA-COMP:19087"/>
        <dbReference type="ChEBI" id="CHEBI:15378"/>
        <dbReference type="ChEBI" id="CHEBI:57856"/>
        <dbReference type="ChEBI" id="CHEBI:59789"/>
        <dbReference type="ChEBI" id="CHEBI:156461"/>
        <dbReference type="ChEBI" id="CHEBI:172880"/>
    </reaction>
    <physiologicalReaction direction="left-to-right" evidence="17">
        <dbReference type="Rhea" id="RHEA:78472"/>
    </physiologicalReaction>
</comment>
<evidence type="ECO:0000256" key="20">
    <source>
        <dbReference type="ARBA" id="ARBA00064494"/>
    </source>
</evidence>
<dbReference type="Pfam" id="PF09445">
    <property type="entry name" value="Methyltransf_15"/>
    <property type="match status" value="1"/>
</dbReference>
<dbReference type="InterPro" id="IPR019012">
    <property type="entry name" value="RNA_cap_Gua-N2-MeTrfase"/>
</dbReference>
<dbReference type="CDD" id="cd02440">
    <property type="entry name" value="AdoMet_MTases"/>
    <property type="match status" value="1"/>
</dbReference>
<evidence type="ECO:0000256" key="11">
    <source>
        <dbReference type="ARBA" id="ARBA00023163"/>
    </source>
</evidence>
<reference evidence="24" key="1">
    <citation type="submission" date="2020-04" db="EMBL/GenBank/DDBJ databases">
        <authorList>
            <person name="Neveu A P."/>
        </authorList>
    </citation>
    <scope>NUCLEOTIDE SEQUENCE</scope>
    <source>
        <tissue evidence="24">Whole embryo</tissue>
    </source>
</reference>
<evidence type="ECO:0000313" key="24">
    <source>
        <dbReference type="EMBL" id="CAB3266934.1"/>
    </source>
</evidence>
<feature type="region of interest" description="Disordered" evidence="23">
    <location>
        <begin position="475"/>
        <end position="548"/>
    </location>
</feature>
<evidence type="ECO:0000256" key="22">
    <source>
        <dbReference type="ARBA" id="ARBA00081504"/>
    </source>
</evidence>
<evidence type="ECO:0000256" key="19">
    <source>
        <dbReference type="ARBA" id="ARBA00057179"/>
    </source>
</evidence>
<keyword evidence="11" id="KW-0804">Transcription</keyword>
<evidence type="ECO:0000256" key="10">
    <source>
        <dbReference type="ARBA" id="ARBA00023015"/>
    </source>
</evidence>
<comment type="subcellular location">
    <subcellularLocation>
        <location evidence="2">Cytoplasm</location>
    </subcellularLocation>
    <subcellularLocation>
        <location evidence="1">Nucleus</location>
        <location evidence="1">Cajal body</location>
    </subcellularLocation>
    <subcellularLocation>
        <location evidence="3">Nucleus</location>
        <location evidence="3">Nucleolus</location>
    </subcellularLocation>
</comment>
<dbReference type="PANTHER" id="PTHR14741">
    <property type="entry name" value="S-ADENOSYLMETHIONINE-DEPENDENT METHYLTRANSFERASE RELATED"/>
    <property type="match status" value="1"/>
</dbReference>
<dbReference type="InterPro" id="IPR029063">
    <property type="entry name" value="SAM-dependent_MTases_sf"/>
</dbReference>
<protein>
    <recommendedName>
        <fullName evidence="4">Trimethylguanosine synthase</fullName>
    </recommendedName>
    <alternativeName>
        <fullName evidence="18">Cap-specific guanine-N(2) methyltransferase</fullName>
    </alternativeName>
    <alternativeName>
        <fullName evidence="21">Nuclear receptor coactivator 6-interacting protein</fullName>
    </alternativeName>
    <alternativeName>
        <fullName evidence="22">PRIP-interacting protein with methyltransferase motif</fullName>
    </alternativeName>
</protein>
<comment type="function">
    <text evidence="19">Catalyzes the 2 serial methylation steps for the conversion of the 7-monomethylguanosine (m(7)G) caps of snRNAs and snoRNAs to a 2,2,7-trimethylguanosine (m(2,2,7)G) cap structure. The enzyme is specific for guanine, and N7 methylation must precede N2 methylation. Hypermethylation of the m7G cap of U snRNAs leads to their concentration in nuclear foci, their colocalization with coilin and the formation of canonical Cajal bodies (CBs). Plays a role in transcriptional regulation.</text>
</comment>
<feature type="region of interest" description="Disordered" evidence="23">
    <location>
        <begin position="275"/>
        <end position="364"/>
    </location>
</feature>
<comment type="catalytic activity">
    <reaction evidence="14">
        <text>a 5'-end (N(2),N(7)-dimethyl 5'-triphosphoguanosine)-ribonucleoside in snoRNA + S-adenosyl-L-methionine = a 5'-end (N(2),N(2),N(7)-trimethyl 5'-triphosphoguanosine)-ribonucleoside in snoRNA + S-adenosyl-L-homocysteine + H(+)</text>
        <dbReference type="Rhea" id="RHEA:78507"/>
        <dbReference type="Rhea" id="RHEA-COMP:19088"/>
        <dbReference type="Rhea" id="RHEA-COMP:19090"/>
        <dbReference type="ChEBI" id="CHEBI:15378"/>
        <dbReference type="ChEBI" id="CHEBI:57856"/>
        <dbReference type="ChEBI" id="CHEBI:59789"/>
        <dbReference type="ChEBI" id="CHEBI:167623"/>
        <dbReference type="ChEBI" id="CHEBI:172880"/>
    </reaction>
    <physiologicalReaction direction="left-to-right" evidence="14">
        <dbReference type="Rhea" id="RHEA:78508"/>
    </physiologicalReaction>
</comment>
<evidence type="ECO:0000256" key="9">
    <source>
        <dbReference type="ARBA" id="ARBA00022691"/>
    </source>
</evidence>
<evidence type="ECO:0000256" key="23">
    <source>
        <dbReference type="SAM" id="MobiDB-lite"/>
    </source>
</evidence>